<dbReference type="SMART" id="SM01012">
    <property type="entry name" value="ANTAR"/>
    <property type="match status" value="1"/>
</dbReference>
<reference evidence="2 3" key="1">
    <citation type="journal article" date="2011" name="Int. J. Syst. Evol. Microbiol.">
        <title>Zhongshania antarctica gen. nov., sp. nov. and Zhongshania guokunii sp. nov., gammaproteobacteria respectively isolated from coastal attached (fast) ice and surface seawater of the Antarctic.</title>
        <authorList>
            <person name="Li H.J."/>
            <person name="Zhang X.Y."/>
            <person name="Chen C.X."/>
            <person name="Zhang Y.J."/>
            <person name="Gao Z.M."/>
            <person name="Yu Y."/>
            <person name="Chen X.L."/>
            <person name="Chen B."/>
            <person name="Zhang Y.Z."/>
        </authorList>
    </citation>
    <scope>NUCLEOTIDE SEQUENCE [LARGE SCALE GENOMIC DNA]</scope>
    <source>
        <strain evidence="2 3">ZS6-22T</strain>
    </source>
</reference>
<evidence type="ECO:0000313" key="3">
    <source>
        <dbReference type="Proteomes" id="UP001557485"/>
    </source>
</evidence>
<name>A0ABV3U9V3_9GAMM</name>
<organism evidence="2 3">
    <name type="scientific">Zhongshania guokunii</name>
    <dbReference type="NCBI Taxonomy" id="641783"/>
    <lineage>
        <taxon>Bacteria</taxon>
        <taxon>Pseudomonadati</taxon>
        <taxon>Pseudomonadota</taxon>
        <taxon>Gammaproteobacteria</taxon>
        <taxon>Cellvibrionales</taxon>
        <taxon>Spongiibacteraceae</taxon>
        <taxon>Zhongshania</taxon>
    </lineage>
</organism>
<dbReference type="EMBL" id="JBFRYA010000021">
    <property type="protein sequence ID" value="MEX1670748.1"/>
    <property type="molecule type" value="Genomic_DNA"/>
</dbReference>
<dbReference type="Gene3D" id="1.10.10.10">
    <property type="entry name" value="Winged helix-like DNA-binding domain superfamily/Winged helix DNA-binding domain"/>
    <property type="match status" value="1"/>
</dbReference>
<dbReference type="PIRSF" id="PIRSF036382">
    <property type="entry name" value="RR_antiterm"/>
    <property type="match status" value="1"/>
</dbReference>
<gene>
    <name evidence="2" type="ORF">AB4876_17655</name>
</gene>
<dbReference type="Proteomes" id="UP001557485">
    <property type="component" value="Unassembled WGS sequence"/>
</dbReference>
<evidence type="ECO:0000259" key="1">
    <source>
        <dbReference type="PROSITE" id="PS50921"/>
    </source>
</evidence>
<dbReference type="Gene3D" id="3.40.50.2300">
    <property type="match status" value="1"/>
</dbReference>
<dbReference type="SUPFAM" id="SSF52172">
    <property type="entry name" value="CheY-like"/>
    <property type="match status" value="1"/>
</dbReference>
<dbReference type="InterPro" id="IPR011006">
    <property type="entry name" value="CheY-like_superfamily"/>
</dbReference>
<dbReference type="InterPro" id="IPR036388">
    <property type="entry name" value="WH-like_DNA-bd_sf"/>
</dbReference>
<proteinExistence type="predicted"/>
<dbReference type="Pfam" id="PF03861">
    <property type="entry name" value="ANTAR"/>
    <property type="match status" value="1"/>
</dbReference>
<dbReference type="PROSITE" id="PS50921">
    <property type="entry name" value="ANTAR"/>
    <property type="match status" value="1"/>
</dbReference>
<dbReference type="RefSeq" id="WP_368383052.1">
    <property type="nucleotide sequence ID" value="NZ_JBFRYA010000021.1"/>
</dbReference>
<evidence type="ECO:0000313" key="2">
    <source>
        <dbReference type="EMBL" id="MEX1670748.1"/>
    </source>
</evidence>
<protein>
    <submittedName>
        <fullName evidence="2">ANTAR domain-containing response regulator</fullName>
    </submittedName>
</protein>
<dbReference type="InterPro" id="IPR008327">
    <property type="entry name" value="Sig_transdc_resp-reg_antiterm"/>
</dbReference>
<keyword evidence="3" id="KW-1185">Reference proteome</keyword>
<dbReference type="InterPro" id="IPR005561">
    <property type="entry name" value="ANTAR"/>
</dbReference>
<sequence length="189" mass="21037">MKVLLIDIDSERAKKIEPIISWTGIELISVNDSDTDIYQLVGEMHPEVILVDTNSPNRDTLEHLAQLEKSAPRTVIKLGNTRSVSINRLASEAGISLYAIDAVPMPLLQSLIDIAISYFHSVDQLRAEVDALKPTIDARQALNKAKKFIMDTYGLAEEQATDLLNKNADRQRRPVSDVARQLLETGSFI</sequence>
<accession>A0ABV3U9V3</accession>
<comment type="caution">
    <text evidence="2">The sequence shown here is derived from an EMBL/GenBank/DDBJ whole genome shotgun (WGS) entry which is preliminary data.</text>
</comment>
<feature type="domain" description="ANTAR" evidence="1">
    <location>
        <begin position="122"/>
        <end position="183"/>
    </location>
</feature>